<dbReference type="Gene3D" id="3.60.15.10">
    <property type="entry name" value="Ribonuclease Z/Hydroxyacylglutathione hydrolase-like"/>
    <property type="match status" value="1"/>
</dbReference>
<dbReference type="GO" id="GO:0004114">
    <property type="term" value="F:3',5'-cyclic-nucleotide phosphodiesterase activity"/>
    <property type="evidence" value="ECO:0007669"/>
    <property type="project" value="UniProtKB-EC"/>
</dbReference>
<dbReference type="CDD" id="cd07735">
    <property type="entry name" value="class_II_PDE_MBL-fold"/>
    <property type="match status" value="1"/>
</dbReference>
<dbReference type="EMBL" id="JBEWZI010000014">
    <property type="protein sequence ID" value="MET7015237.1"/>
    <property type="molecule type" value="Genomic_DNA"/>
</dbReference>
<keyword evidence="3" id="KW-1185">Reference proteome</keyword>
<evidence type="ECO:0000313" key="3">
    <source>
        <dbReference type="Proteomes" id="UP001549691"/>
    </source>
</evidence>
<dbReference type="SMART" id="SM00849">
    <property type="entry name" value="Lactamase_B"/>
    <property type="match status" value="1"/>
</dbReference>
<dbReference type="InterPro" id="IPR000396">
    <property type="entry name" value="Pdiesterase2"/>
</dbReference>
<dbReference type="InterPro" id="IPR036866">
    <property type="entry name" value="RibonucZ/Hydroxyglut_hydro"/>
</dbReference>
<dbReference type="PRINTS" id="PR00388">
    <property type="entry name" value="PDIESTERASE2"/>
</dbReference>
<dbReference type="PANTHER" id="PTHR46504:SF2">
    <property type="entry name" value="TRNASE Z TRZ1"/>
    <property type="match status" value="1"/>
</dbReference>
<comment type="caution">
    <text evidence="2">The sequence shown here is derived from an EMBL/GenBank/DDBJ whole genome shotgun (WGS) entry which is preliminary data.</text>
</comment>
<gene>
    <name evidence="2" type="ORF">ABXR19_13665</name>
</gene>
<feature type="domain" description="Metallo-beta-lactamase" evidence="1">
    <location>
        <begin position="16"/>
        <end position="221"/>
    </location>
</feature>
<protein>
    <submittedName>
        <fullName evidence="2">3',5'-cyclic-nucleotide phosphodiesterase</fullName>
        <ecNumber evidence="2">3.1.4.17</ecNumber>
    </submittedName>
</protein>
<dbReference type="EC" id="3.1.4.17" evidence="2"/>
<dbReference type="InterPro" id="IPR001279">
    <property type="entry name" value="Metallo-B-lactamas"/>
</dbReference>
<dbReference type="PANTHER" id="PTHR46504">
    <property type="entry name" value="TRNASE Z TRZ1"/>
    <property type="match status" value="1"/>
</dbReference>
<dbReference type="RefSeq" id="WP_354601697.1">
    <property type="nucleotide sequence ID" value="NZ_JBEWZI010000014.1"/>
</dbReference>
<proteinExistence type="predicted"/>
<keyword evidence="2" id="KW-0378">Hydrolase</keyword>
<evidence type="ECO:0000259" key="1">
    <source>
        <dbReference type="SMART" id="SM00849"/>
    </source>
</evidence>
<dbReference type="Proteomes" id="UP001549691">
    <property type="component" value="Unassembled WGS sequence"/>
</dbReference>
<organism evidence="2 3">
    <name type="scientific">Uliginosibacterium flavum</name>
    <dbReference type="NCBI Taxonomy" id="1396831"/>
    <lineage>
        <taxon>Bacteria</taxon>
        <taxon>Pseudomonadati</taxon>
        <taxon>Pseudomonadota</taxon>
        <taxon>Betaproteobacteria</taxon>
        <taxon>Rhodocyclales</taxon>
        <taxon>Zoogloeaceae</taxon>
        <taxon>Uliginosibacterium</taxon>
    </lineage>
</organism>
<accession>A0ABV2TQE3</accession>
<reference evidence="2 3" key="1">
    <citation type="submission" date="2024-07" db="EMBL/GenBank/DDBJ databases">
        <title>Uliginosibacterium flavum JJ3220;KACC:17644.</title>
        <authorList>
            <person name="Kim M.K."/>
        </authorList>
    </citation>
    <scope>NUCLEOTIDE SEQUENCE [LARGE SCALE GENOMIC DNA]</scope>
    <source>
        <strain evidence="2 3">KACC:17644</strain>
    </source>
</reference>
<dbReference type="SUPFAM" id="SSF56281">
    <property type="entry name" value="Metallo-hydrolase/oxidoreductase"/>
    <property type="match status" value="1"/>
</dbReference>
<dbReference type="Pfam" id="PF12706">
    <property type="entry name" value="Lactamase_B_2"/>
    <property type="match status" value="1"/>
</dbReference>
<sequence length="254" mass="28037">MKVRVLGCSGGIGGGARTTSLLVDEDILLDCGTGVGDLAFEELLRIDHVFLTHSHLDHIALLPMLVDTVGDLREQPLIVHAAEDTLRILRAHIFNWLVWPDFTVIPDRIRPMLRMQPVEVGGIVHLGARRIQVLPALHSVPAVGYCLDCGGDKLAFSGDTTVCDKQVEALNGLERLRYLLIEAALPDEHQGLAHAARHLSPSMLHSVLDRLTGDPEIFVTHFKPGYAETLEHEVQAYQGRLRPQVLLNGQCFHI</sequence>
<evidence type="ECO:0000313" key="2">
    <source>
        <dbReference type="EMBL" id="MET7015237.1"/>
    </source>
</evidence>
<name>A0ABV2TQE3_9RHOO</name>